<dbReference type="PANTHER" id="PTHR46114:SF1">
    <property type="entry name" value="ZAD DOMAIN-CONTAINING PROTEIN"/>
    <property type="match status" value="1"/>
</dbReference>
<dbReference type="PANTHER" id="PTHR46114">
    <property type="entry name" value="APPLE DOMAIN-CONTAINING PROTEIN"/>
    <property type="match status" value="1"/>
</dbReference>
<sequence length="102" mass="11776">MLFSLSLLDSRAIALLYFKRDWPRKASFKTLEMNVEHPPLAEPQKIIIPPLNIKLSLIRDLVKALDKNGPAFEYLHEKFSRLSVAKIKEGVFVKPQIKQLFS</sequence>
<keyword evidence="2" id="KW-1185">Reference proteome</keyword>
<dbReference type="AlphaFoldDB" id="A0A4Y2LE81"/>
<proteinExistence type="predicted"/>
<name>A0A4Y2LE81_ARAVE</name>
<comment type="caution">
    <text evidence="1">The sequence shown here is derived from an EMBL/GenBank/DDBJ whole genome shotgun (WGS) entry which is preliminary data.</text>
</comment>
<dbReference type="EMBL" id="BGPR01005625">
    <property type="protein sequence ID" value="GBN11926.1"/>
    <property type="molecule type" value="Genomic_DNA"/>
</dbReference>
<evidence type="ECO:0000313" key="2">
    <source>
        <dbReference type="Proteomes" id="UP000499080"/>
    </source>
</evidence>
<reference evidence="1 2" key="1">
    <citation type="journal article" date="2019" name="Sci. Rep.">
        <title>Orb-weaving spider Araneus ventricosus genome elucidates the spidroin gene catalogue.</title>
        <authorList>
            <person name="Kono N."/>
            <person name="Nakamura H."/>
            <person name="Ohtoshi R."/>
            <person name="Moran D.A.P."/>
            <person name="Shinohara A."/>
            <person name="Yoshida Y."/>
            <person name="Fujiwara M."/>
            <person name="Mori M."/>
            <person name="Tomita M."/>
            <person name="Arakawa K."/>
        </authorList>
    </citation>
    <scope>NUCLEOTIDE SEQUENCE [LARGE SCALE GENOMIC DNA]</scope>
</reference>
<dbReference type="OrthoDB" id="8063408at2759"/>
<protein>
    <submittedName>
        <fullName evidence="1">Uncharacterized protein</fullName>
    </submittedName>
</protein>
<gene>
    <name evidence="1" type="ORF">AVEN_98215_1</name>
</gene>
<organism evidence="1 2">
    <name type="scientific">Araneus ventricosus</name>
    <name type="common">Orbweaver spider</name>
    <name type="synonym">Epeira ventricosa</name>
    <dbReference type="NCBI Taxonomy" id="182803"/>
    <lineage>
        <taxon>Eukaryota</taxon>
        <taxon>Metazoa</taxon>
        <taxon>Ecdysozoa</taxon>
        <taxon>Arthropoda</taxon>
        <taxon>Chelicerata</taxon>
        <taxon>Arachnida</taxon>
        <taxon>Araneae</taxon>
        <taxon>Araneomorphae</taxon>
        <taxon>Entelegynae</taxon>
        <taxon>Araneoidea</taxon>
        <taxon>Araneidae</taxon>
        <taxon>Araneus</taxon>
    </lineage>
</organism>
<accession>A0A4Y2LE81</accession>
<evidence type="ECO:0000313" key="1">
    <source>
        <dbReference type="EMBL" id="GBN11926.1"/>
    </source>
</evidence>
<dbReference type="Proteomes" id="UP000499080">
    <property type="component" value="Unassembled WGS sequence"/>
</dbReference>